<reference evidence="1" key="2">
    <citation type="submission" date="2020-06" db="EMBL/GenBank/DDBJ databases">
        <title>Helianthus annuus Genome sequencing and assembly Release 2.</title>
        <authorList>
            <person name="Gouzy J."/>
            <person name="Langlade N."/>
            <person name="Munos S."/>
        </authorList>
    </citation>
    <scope>NUCLEOTIDE SEQUENCE</scope>
    <source>
        <tissue evidence="1">Leaves</tissue>
    </source>
</reference>
<gene>
    <name evidence="1" type="ORF">HanXRQr2_Chr17g0818041</name>
</gene>
<dbReference type="Proteomes" id="UP000215914">
    <property type="component" value="Unassembled WGS sequence"/>
</dbReference>
<name>A0A9K3GWC0_HELAN</name>
<organism evidence="1 2">
    <name type="scientific">Helianthus annuus</name>
    <name type="common">Common sunflower</name>
    <dbReference type="NCBI Taxonomy" id="4232"/>
    <lineage>
        <taxon>Eukaryota</taxon>
        <taxon>Viridiplantae</taxon>
        <taxon>Streptophyta</taxon>
        <taxon>Embryophyta</taxon>
        <taxon>Tracheophyta</taxon>
        <taxon>Spermatophyta</taxon>
        <taxon>Magnoliopsida</taxon>
        <taxon>eudicotyledons</taxon>
        <taxon>Gunneridae</taxon>
        <taxon>Pentapetalae</taxon>
        <taxon>asterids</taxon>
        <taxon>campanulids</taxon>
        <taxon>Asterales</taxon>
        <taxon>Asteraceae</taxon>
        <taxon>Asteroideae</taxon>
        <taxon>Heliantheae alliance</taxon>
        <taxon>Heliantheae</taxon>
        <taxon>Helianthus</taxon>
    </lineage>
</organism>
<accession>A0A9K3GWC0</accession>
<reference evidence="1" key="1">
    <citation type="journal article" date="2017" name="Nature">
        <title>The sunflower genome provides insights into oil metabolism, flowering and Asterid evolution.</title>
        <authorList>
            <person name="Badouin H."/>
            <person name="Gouzy J."/>
            <person name="Grassa C.J."/>
            <person name="Murat F."/>
            <person name="Staton S.E."/>
            <person name="Cottret L."/>
            <person name="Lelandais-Briere C."/>
            <person name="Owens G.L."/>
            <person name="Carrere S."/>
            <person name="Mayjonade B."/>
            <person name="Legrand L."/>
            <person name="Gill N."/>
            <person name="Kane N.C."/>
            <person name="Bowers J.E."/>
            <person name="Hubner S."/>
            <person name="Bellec A."/>
            <person name="Berard A."/>
            <person name="Berges H."/>
            <person name="Blanchet N."/>
            <person name="Boniface M.C."/>
            <person name="Brunel D."/>
            <person name="Catrice O."/>
            <person name="Chaidir N."/>
            <person name="Claudel C."/>
            <person name="Donnadieu C."/>
            <person name="Faraut T."/>
            <person name="Fievet G."/>
            <person name="Helmstetter N."/>
            <person name="King M."/>
            <person name="Knapp S.J."/>
            <person name="Lai Z."/>
            <person name="Le Paslier M.C."/>
            <person name="Lippi Y."/>
            <person name="Lorenzon L."/>
            <person name="Mandel J.R."/>
            <person name="Marage G."/>
            <person name="Marchand G."/>
            <person name="Marquand E."/>
            <person name="Bret-Mestries E."/>
            <person name="Morien E."/>
            <person name="Nambeesan S."/>
            <person name="Nguyen T."/>
            <person name="Pegot-Espagnet P."/>
            <person name="Pouilly N."/>
            <person name="Raftis F."/>
            <person name="Sallet E."/>
            <person name="Schiex T."/>
            <person name="Thomas J."/>
            <person name="Vandecasteele C."/>
            <person name="Vares D."/>
            <person name="Vear F."/>
            <person name="Vautrin S."/>
            <person name="Crespi M."/>
            <person name="Mangin B."/>
            <person name="Burke J.M."/>
            <person name="Salse J."/>
            <person name="Munos S."/>
            <person name="Vincourt P."/>
            <person name="Rieseberg L.H."/>
            <person name="Langlade N.B."/>
        </authorList>
    </citation>
    <scope>NUCLEOTIDE SEQUENCE</scope>
    <source>
        <tissue evidence="1">Leaves</tissue>
    </source>
</reference>
<dbReference type="EMBL" id="MNCJ02000332">
    <property type="protein sequence ID" value="KAF5756714.1"/>
    <property type="molecule type" value="Genomic_DNA"/>
</dbReference>
<dbReference type="AlphaFoldDB" id="A0A9K3GWC0"/>
<protein>
    <submittedName>
        <fullName evidence="1">Uncharacterized protein</fullName>
    </submittedName>
</protein>
<dbReference type="PANTHER" id="PTHR31099:SF49">
    <property type="entry name" value="MYOSIN HEAVY CHAIN-LIKE PROTEIN"/>
    <property type="match status" value="1"/>
</dbReference>
<dbReference type="Gramene" id="mRNA:HanXRQr2_Chr17g0818041">
    <property type="protein sequence ID" value="mRNA:HanXRQr2_Chr17g0818041"/>
    <property type="gene ID" value="HanXRQr2_Chr17g0818041"/>
</dbReference>
<evidence type="ECO:0000313" key="2">
    <source>
        <dbReference type="Proteomes" id="UP000215914"/>
    </source>
</evidence>
<dbReference type="PANTHER" id="PTHR31099">
    <property type="entry name" value="OS06G0165300 PROTEIN"/>
    <property type="match status" value="1"/>
</dbReference>
<evidence type="ECO:0000313" key="1">
    <source>
        <dbReference type="EMBL" id="KAF5756714.1"/>
    </source>
</evidence>
<comment type="caution">
    <text evidence="1">The sequence shown here is derived from an EMBL/GenBank/DDBJ whole genome shotgun (WGS) entry which is preliminary data.</text>
</comment>
<keyword evidence="2" id="KW-1185">Reference proteome</keyword>
<sequence>MGFYSFALQNVKKILLNPPKSFHDWKMKFFFIREEVMPIAMIFRESDEILKEDLPLPKKELWYVRLTAMPNRIFGEQMLVAAGMSDRWPAPSQELYQAAFTTFGGAMGVRPLEFGEVYRYEQIKDNFMYPPAGVFSNPRAATEGVHLPNPRPLSAVTSVGKEILYLSSEESLGLSNGELSSWSNIFAGVLRNLGIDPDEWKKKDAGKKKMKKVITLDTGATQ</sequence>
<proteinExistence type="predicted"/>